<reference evidence="2 3" key="1">
    <citation type="submission" date="2017-06" db="EMBL/GenBank/DDBJ databases">
        <title>Description of Avrilella dinanensis gen. nov. sp. nov.</title>
        <authorList>
            <person name="Leyer C."/>
            <person name="Sassi M."/>
            <person name="Minet J."/>
            <person name="Kayal S."/>
            <person name="Cattoir V."/>
        </authorList>
    </citation>
    <scope>NUCLEOTIDE SEQUENCE [LARGE SCALE GENOMIC DNA]</scope>
    <source>
        <strain evidence="2 3">UR159</strain>
    </source>
</reference>
<name>A0A2M9R784_9FLAO</name>
<proteinExistence type="predicted"/>
<protein>
    <submittedName>
        <fullName evidence="2">Uncharacterized protein</fullName>
    </submittedName>
</protein>
<accession>A0A2M9R784</accession>
<organism evidence="2 3">
    <name type="scientific">Avrilella dinanensis</name>
    <dbReference type="NCBI Taxonomy" id="2008672"/>
    <lineage>
        <taxon>Bacteria</taxon>
        <taxon>Pseudomonadati</taxon>
        <taxon>Bacteroidota</taxon>
        <taxon>Flavobacteriia</taxon>
        <taxon>Flavobacteriales</taxon>
        <taxon>Flavobacteriaceae</taxon>
        <taxon>Avrilella</taxon>
    </lineage>
</organism>
<evidence type="ECO:0000256" key="1">
    <source>
        <dbReference type="SAM" id="Phobius"/>
    </source>
</evidence>
<keyword evidence="1" id="KW-0812">Transmembrane</keyword>
<keyword evidence="1" id="KW-0472">Membrane</keyword>
<dbReference type="Proteomes" id="UP000231960">
    <property type="component" value="Unassembled WGS sequence"/>
</dbReference>
<keyword evidence="1" id="KW-1133">Transmembrane helix</keyword>
<comment type="caution">
    <text evidence="2">The sequence shown here is derived from an EMBL/GenBank/DDBJ whole genome shotgun (WGS) entry which is preliminary data.</text>
</comment>
<feature type="transmembrane region" description="Helical" evidence="1">
    <location>
        <begin position="42"/>
        <end position="61"/>
    </location>
</feature>
<evidence type="ECO:0000313" key="3">
    <source>
        <dbReference type="Proteomes" id="UP000231960"/>
    </source>
</evidence>
<dbReference type="EMBL" id="NIPO01000001">
    <property type="protein sequence ID" value="PJR04553.1"/>
    <property type="molecule type" value="Genomic_DNA"/>
</dbReference>
<sequence length="75" mass="8482">MGNKNLDIKIPVLIIAFGIMYSDLGIHYFLDIKAIGINQTGIIIISAGFLYLLMKLLKYALKMRKACKKIKNTHN</sequence>
<keyword evidence="3" id="KW-1185">Reference proteome</keyword>
<evidence type="ECO:0000313" key="2">
    <source>
        <dbReference type="EMBL" id="PJR04553.1"/>
    </source>
</evidence>
<feature type="transmembrane region" description="Helical" evidence="1">
    <location>
        <begin position="12"/>
        <end position="30"/>
    </location>
</feature>
<dbReference type="AlphaFoldDB" id="A0A2M9R784"/>
<gene>
    <name evidence="2" type="ORF">CDL10_08360</name>
</gene>